<dbReference type="Pfam" id="PF11001">
    <property type="entry name" value="AFUB_07903_YDR124W_hel"/>
    <property type="match status" value="1"/>
</dbReference>
<dbReference type="EMBL" id="CP051141">
    <property type="protein sequence ID" value="QIW99585.1"/>
    <property type="molecule type" value="Genomic_DNA"/>
</dbReference>
<name>A0A6H0XY32_9PEZI</name>
<organism evidence="3 4">
    <name type="scientific">Peltaster fructicola</name>
    <dbReference type="NCBI Taxonomy" id="286661"/>
    <lineage>
        <taxon>Eukaryota</taxon>
        <taxon>Fungi</taxon>
        <taxon>Dikarya</taxon>
        <taxon>Ascomycota</taxon>
        <taxon>Pezizomycotina</taxon>
        <taxon>Dothideomycetes</taxon>
        <taxon>Dothideomycetes incertae sedis</taxon>
        <taxon>Peltaster</taxon>
    </lineage>
</organism>
<feature type="region of interest" description="Disordered" evidence="1">
    <location>
        <begin position="331"/>
        <end position="404"/>
    </location>
</feature>
<dbReference type="OrthoDB" id="5338458at2759"/>
<dbReference type="PANTHER" id="PTHR36102:SF1">
    <property type="entry name" value="YDR124W-LIKE HELICAL BUNDLE DOMAIN-CONTAINING PROTEIN"/>
    <property type="match status" value="1"/>
</dbReference>
<keyword evidence="4" id="KW-1185">Reference proteome</keyword>
<gene>
    <name evidence="3" type="ORF">AMS68_005103</name>
</gene>
<sequence>MATWRTYGSQPMYMQTPMQYLEPAEDESIVGSITYRLHKGGRFSTLASDDHMKDHTSAFNPQQLQAMMQEAHQKRIMFANRMTEQCRRQTASAATAIDRKAQQYLHHLDSFESTNRGAMAIDDEDDTSYDATILKIEDDSEDEKVSTPVTTRSFRIDEKDKVEEFLISRLGKMQQTAVKRLAKAWIKAICPKKQAKFPYHDATEIPKWWPDPDECPFREPDHIKKEKRLNLCLHLLRLRPKPGQLQEWNGDPEMPHSSHNLSEWTKFLQHTASIDVLKDLRESEQSIESRVKYLKELYTVAQMEEDYLNDAIDGTDTFTWIEDPAEKAAELKRKAKEQLIETTPRPTKRQRQDESSKSSKITTPQDIRKIETEEHHRPAKKRKHTRRKQNTHTESTSPPCEPVTTVSAAPLRMDTSAMQPYQDSVASEASRTYQDIWNRSRAGGSQHRVQDEMLTTSFSSSGTSYCAPSATDSFIADSQGLVPISMGMQHGIHNLNFSQDQHHMIIPTHMVSQIPQPTFDTVPNTPALPHSSLYGLPMDHSLAIAASTQPHVWSSSQPTYFPSSQYDNQMCIMPSSAALMMRSGSDNNPYIDMRHRGSCASLTNSPITRTDSRATHHQAGRATHCYEPFSRPI</sequence>
<dbReference type="InterPro" id="IPR021264">
    <property type="entry name" value="AFUB_079030/YDR124W-like"/>
</dbReference>
<feature type="compositionally biased region" description="Basic and acidic residues" evidence="1">
    <location>
        <begin position="366"/>
        <end position="376"/>
    </location>
</feature>
<evidence type="ECO:0000313" key="3">
    <source>
        <dbReference type="EMBL" id="QIW99585.1"/>
    </source>
</evidence>
<reference evidence="3 4" key="1">
    <citation type="journal article" date="2016" name="Sci. Rep.">
        <title>Peltaster fructicola genome reveals evolution from an invasive phytopathogen to an ectophytic parasite.</title>
        <authorList>
            <person name="Xu C."/>
            <person name="Chen H."/>
            <person name="Gleason M.L."/>
            <person name="Xu J.R."/>
            <person name="Liu H."/>
            <person name="Zhang R."/>
            <person name="Sun G."/>
        </authorList>
    </citation>
    <scope>NUCLEOTIDE SEQUENCE [LARGE SCALE GENOMIC DNA]</scope>
    <source>
        <strain evidence="3 4">LNHT1506</strain>
    </source>
</reference>
<evidence type="ECO:0000259" key="2">
    <source>
        <dbReference type="Pfam" id="PF11001"/>
    </source>
</evidence>
<accession>A0A6H0XY32</accession>
<feature type="domain" description="Subtelomeric hrmA-associated cluster protein AFUB-079030/YDR124W-like helical bundle" evidence="2">
    <location>
        <begin position="156"/>
        <end position="303"/>
    </location>
</feature>
<feature type="compositionally biased region" description="Basic residues" evidence="1">
    <location>
        <begin position="377"/>
        <end position="390"/>
    </location>
</feature>
<dbReference type="Proteomes" id="UP000503462">
    <property type="component" value="Chromosome 3"/>
</dbReference>
<evidence type="ECO:0000256" key="1">
    <source>
        <dbReference type="SAM" id="MobiDB-lite"/>
    </source>
</evidence>
<evidence type="ECO:0000313" key="4">
    <source>
        <dbReference type="Proteomes" id="UP000503462"/>
    </source>
</evidence>
<protein>
    <recommendedName>
        <fullName evidence="2">Subtelomeric hrmA-associated cluster protein AFUB-079030/YDR124W-like helical bundle domain-containing protein</fullName>
    </recommendedName>
</protein>
<dbReference type="InterPro" id="IPR047092">
    <property type="entry name" value="AFUB_07903/YDR124W-like_hel"/>
</dbReference>
<dbReference type="PANTHER" id="PTHR36102">
    <property type="entry name" value="CHROMOSOME 10, WHOLE GENOME SHOTGUN SEQUENCE"/>
    <property type="match status" value="1"/>
</dbReference>
<dbReference type="AlphaFoldDB" id="A0A6H0XY32"/>
<proteinExistence type="predicted"/>